<reference evidence="2 3" key="1">
    <citation type="submission" date="2019-07" db="EMBL/GenBank/DDBJ databases">
        <title>Deinococcus detaillus sp. nov., isolated from humus soil in Antarctica.</title>
        <authorList>
            <person name="Zhang K."/>
        </authorList>
    </citation>
    <scope>NUCLEOTIDE SEQUENCE [LARGE SCALE GENOMIC DNA]</scope>
    <source>
        <strain evidence="2 3">H1</strain>
    </source>
</reference>
<dbReference type="EMBL" id="VKDB01000017">
    <property type="protein sequence ID" value="TSA82415.1"/>
    <property type="molecule type" value="Genomic_DNA"/>
</dbReference>
<dbReference type="RefSeq" id="WP_143721367.1">
    <property type="nucleotide sequence ID" value="NZ_VKDB01000017.1"/>
</dbReference>
<keyword evidence="3" id="KW-1185">Reference proteome</keyword>
<accession>A0A553UQG8</accession>
<protein>
    <submittedName>
        <fullName evidence="2">Uncharacterized protein</fullName>
    </submittedName>
</protein>
<proteinExistence type="predicted"/>
<evidence type="ECO:0000313" key="2">
    <source>
        <dbReference type="EMBL" id="TSA82415.1"/>
    </source>
</evidence>
<evidence type="ECO:0000313" key="3">
    <source>
        <dbReference type="Proteomes" id="UP000316092"/>
    </source>
</evidence>
<organism evidence="2 3">
    <name type="scientific">Deinococcus detaillensis</name>
    <dbReference type="NCBI Taxonomy" id="2592048"/>
    <lineage>
        <taxon>Bacteria</taxon>
        <taxon>Thermotogati</taxon>
        <taxon>Deinococcota</taxon>
        <taxon>Deinococci</taxon>
        <taxon>Deinococcales</taxon>
        <taxon>Deinococcaceae</taxon>
        <taxon>Deinococcus</taxon>
    </lineage>
</organism>
<comment type="caution">
    <text evidence="2">The sequence shown here is derived from an EMBL/GenBank/DDBJ whole genome shotgun (WGS) entry which is preliminary data.</text>
</comment>
<dbReference type="Proteomes" id="UP000316092">
    <property type="component" value="Unassembled WGS sequence"/>
</dbReference>
<feature type="compositionally biased region" description="Polar residues" evidence="1">
    <location>
        <begin position="73"/>
        <end position="82"/>
    </location>
</feature>
<gene>
    <name evidence="2" type="ORF">FNU79_13650</name>
</gene>
<name>A0A553UQG8_9DEIO</name>
<feature type="region of interest" description="Disordered" evidence="1">
    <location>
        <begin position="69"/>
        <end position="91"/>
    </location>
</feature>
<evidence type="ECO:0000256" key="1">
    <source>
        <dbReference type="SAM" id="MobiDB-lite"/>
    </source>
</evidence>
<sequence>MANGKRETCQSEGGFRKRGWEWAAAGFPAREQGLRFSIKKTPYMAMTSPTRKMTFVQLTNSAALQQKRLMNKGAQSPTSRSTGRLLDLRFW</sequence>
<dbReference type="AlphaFoldDB" id="A0A553UQG8"/>